<proteinExistence type="predicted"/>
<dbReference type="Gramene" id="Ma01_t06510.1">
    <property type="protein sequence ID" value="Ma01_p06510.1"/>
    <property type="gene ID" value="Ma01_g06510"/>
</dbReference>
<dbReference type="RefSeq" id="XP_009403786.1">
    <property type="nucleotide sequence ID" value="XM_009405511.2"/>
</dbReference>
<dbReference type="InterPro" id="IPR023214">
    <property type="entry name" value="HAD_sf"/>
</dbReference>
<protein>
    <submittedName>
        <fullName evidence="1">Uncharacterized protein</fullName>
    </submittedName>
</protein>
<dbReference type="OMA" id="NQVESEC"/>
<evidence type="ECO:0000313" key="2">
    <source>
        <dbReference type="Proteomes" id="UP000012960"/>
    </source>
</evidence>
<dbReference type="GO" id="GO:0016787">
    <property type="term" value="F:hydrolase activity"/>
    <property type="evidence" value="ECO:0000318"/>
    <property type="project" value="GO_Central"/>
</dbReference>
<dbReference type="EnsemblPlants" id="Ma01_t06510.1">
    <property type="protein sequence ID" value="Ma01_p06510.1"/>
    <property type="gene ID" value="Ma01_g06510"/>
</dbReference>
<reference evidence="1" key="1">
    <citation type="submission" date="2021-05" db="UniProtKB">
        <authorList>
            <consortium name="EnsemblPlants"/>
        </authorList>
    </citation>
    <scope>IDENTIFICATION</scope>
    <source>
        <strain evidence="1">subsp. malaccensis</strain>
    </source>
</reference>
<dbReference type="Gene3D" id="3.40.50.1000">
    <property type="entry name" value="HAD superfamily/HAD-like"/>
    <property type="match status" value="1"/>
</dbReference>
<evidence type="ECO:0000313" key="1">
    <source>
        <dbReference type="EnsemblPlants" id="Ma01_p06510.1"/>
    </source>
</evidence>
<dbReference type="InterPro" id="IPR006439">
    <property type="entry name" value="HAD-SF_hydro_IA"/>
</dbReference>
<name>A0A804HQZ1_MUSAM</name>
<keyword evidence="2" id="KW-1185">Reference proteome</keyword>
<dbReference type="OrthoDB" id="1065058at2759"/>
<dbReference type="NCBIfam" id="TIGR01993">
    <property type="entry name" value="Pyr-5-nucltdase"/>
    <property type="match status" value="1"/>
</dbReference>
<dbReference type="AlphaFoldDB" id="A0A804HQZ1"/>
<dbReference type="Pfam" id="PF00702">
    <property type="entry name" value="Hydrolase"/>
    <property type="match status" value="1"/>
</dbReference>
<sequence>MLHHLQIEESQIPEMSLELYKEYGTTIAGLKALGYKFDNDEFHAYVHGKLPYHTLKPDPLLRNLLLSMPQRKMIFTNADKAHAARVLSRLGLENCFEGIICFETLNPTEKVTTTLRDNVSNTDRANCEGRILCKPSLEAIETAMRIANIDPKKTIFFDDSAKNIAAGKAAGLHTVLVGRSVPVPGADLALESIYNIKEALPEIWQDGKQTKPVIAATAVEETTVLA</sequence>
<dbReference type="SMR" id="A0A804HQZ1"/>
<dbReference type="InterPro" id="IPR036412">
    <property type="entry name" value="HAD-like_sf"/>
</dbReference>
<dbReference type="InterPro" id="IPR010237">
    <property type="entry name" value="Pyr-5-nucltdase"/>
</dbReference>
<dbReference type="SUPFAM" id="SSF56784">
    <property type="entry name" value="HAD-like"/>
    <property type="match status" value="1"/>
</dbReference>
<dbReference type="PANTHER" id="PTHR12725">
    <property type="entry name" value="HALOACID DEHALOGENASE-LIKE HYDROLASE"/>
    <property type="match status" value="1"/>
</dbReference>
<dbReference type="InParanoid" id="A0A804HQZ1"/>
<accession>A0A804HQZ1</accession>
<dbReference type="PANTHER" id="PTHR12725:SF117">
    <property type="entry name" value="HALOACID DEHALOGENASE-LIKE HYDROLASE"/>
    <property type="match status" value="1"/>
</dbReference>
<dbReference type="NCBIfam" id="TIGR01509">
    <property type="entry name" value="HAD-SF-IA-v3"/>
    <property type="match status" value="1"/>
</dbReference>
<dbReference type="GeneID" id="103987260"/>
<organism evidence="1 2">
    <name type="scientific">Musa acuminata subsp. malaccensis</name>
    <name type="common">Wild banana</name>
    <name type="synonym">Musa malaccensis</name>
    <dbReference type="NCBI Taxonomy" id="214687"/>
    <lineage>
        <taxon>Eukaryota</taxon>
        <taxon>Viridiplantae</taxon>
        <taxon>Streptophyta</taxon>
        <taxon>Embryophyta</taxon>
        <taxon>Tracheophyta</taxon>
        <taxon>Spermatophyta</taxon>
        <taxon>Magnoliopsida</taxon>
        <taxon>Liliopsida</taxon>
        <taxon>Zingiberales</taxon>
        <taxon>Musaceae</taxon>
        <taxon>Musa</taxon>
    </lineage>
</organism>
<dbReference type="Proteomes" id="UP000012960">
    <property type="component" value="Unplaced"/>
</dbReference>